<evidence type="ECO:0000313" key="1">
    <source>
        <dbReference type="EMBL" id="ANF95963.1"/>
    </source>
</evidence>
<dbReference type="RefSeq" id="WP_060533388.1">
    <property type="nucleotide sequence ID" value="NZ_CP013023.1"/>
</dbReference>
<evidence type="ECO:0000313" key="2">
    <source>
        <dbReference type="Proteomes" id="UP000078148"/>
    </source>
</evidence>
<dbReference type="AlphaFoldDB" id="A0A172ZEN6"/>
<dbReference type="Proteomes" id="UP000078148">
    <property type="component" value="Chromosome"/>
</dbReference>
<protein>
    <submittedName>
        <fullName evidence="1">Uncharacterized protein</fullName>
    </submittedName>
</protein>
<reference evidence="1 2" key="2">
    <citation type="journal article" date="2016" name="Int. J. Syst. Evol. Microbiol.">
        <title>Paenibacillus bovis sp. nov., isolated from raw yak (Bos grunniens) milk.</title>
        <authorList>
            <person name="Gao C."/>
            <person name="Han J."/>
            <person name="Liu Z."/>
            <person name="Xu X."/>
            <person name="Hang F."/>
            <person name="Wu Z."/>
        </authorList>
    </citation>
    <scope>NUCLEOTIDE SEQUENCE [LARGE SCALE GENOMIC DNA]</scope>
    <source>
        <strain evidence="1 2">BD3526</strain>
    </source>
</reference>
<dbReference type="OrthoDB" id="1377090at2"/>
<organism evidence="1 2">
    <name type="scientific">Paenibacillus bovis</name>
    <dbReference type="NCBI Taxonomy" id="1616788"/>
    <lineage>
        <taxon>Bacteria</taxon>
        <taxon>Bacillati</taxon>
        <taxon>Bacillota</taxon>
        <taxon>Bacilli</taxon>
        <taxon>Bacillales</taxon>
        <taxon>Paenibacillaceae</taxon>
        <taxon>Paenibacillus</taxon>
    </lineage>
</organism>
<dbReference type="EMBL" id="CP013023">
    <property type="protein sequence ID" value="ANF95963.1"/>
    <property type="molecule type" value="Genomic_DNA"/>
</dbReference>
<sequence>MISFFRNKTIPLADQWSKLQEAGIVLNADVDMKQVIAGNSLSWYEERPYTNLLISLGEQICTDGECIYPSDQLWYVDLQAIENTDLYTQLAERMVAMTGDQLDMRFIRSCLDHEKEQVVFSFLHHGEKVEWDIRYYPEWADKTFFDRLIQLDMRRGGERQFVYMALGQHLLIGYMDQKQYKMLNKLVEPRFELWKS</sequence>
<gene>
    <name evidence="1" type="ORF">AR543_08045</name>
</gene>
<proteinExistence type="predicted"/>
<keyword evidence="2" id="KW-1185">Reference proteome</keyword>
<accession>A0A172ZEN6</accession>
<dbReference type="KEGG" id="pbv:AR543_08045"/>
<reference evidence="2" key="1">
    <citation type="submission" date="2015-10" db="EMBL/GenBank/DDBJ databases">
        <title>Genome of Paenibacillus bovis sp. nov.</title>
        <authorList>
            <person name="Wu Z."/>
            <person name="Gao C."/>
            <person name="Liu Z."/>
            <person name="Zheng H."/>
        </authorList>
    </citation>
    <scope>NUCLEOTIDE SEQUENCE [LARGE SCALE GENOMIC DNA]</scope>
    <source>
        <strain evidence="2">BD3526</strain>
    </source>
</reference>
<name>A0A172ZEN6_9BACL</name>